<accession>A0A9W9J6R2</accession>
<dbReference type="RefSeq" id="XP_058303714.1">
    <property type="nucleotide sequence ID" value="XM_058456815.1"/>
</dbReference>
<dbReference type="SMART" id="SM00249">
    <property type="entry name" value="PHD"/>
    <property type="match status" value="1"/>
</dbReference>
<feature type="compositionally biased region" description="Polar residues" evidence="4">
    <location>
        <begin position="699"/>
        <end position="713"/>
    </location>
</feature>
<feature type="region of interest" description="Disordered" evidence="4">
    <location>
        <begin position="189"/>
        <end position="237"/>
    </location>
</feature>
<feature type="region of interest" description="Disordered" evidence="4">
    <location>
        <begin position="1"/>
        <end position="23"/>
    </location>
</feature>
<sequence>MGSRKRTRSDAVAATEQQAPEEPSLLQRIRSSWEFASLMQYIAIFGQAMKIDEEFEIEDLEDECMKPEPSHKLLEIGLCLLKWISSHRGLTFENFDEYTKRQYNAKAPHITNPFGYDEEPLRFLDFDVFQKLRVLHQLSVWTFWNPDRIRDKMPEKKESEQLQWRVEEFGFDREGRVYYVLDDNRLYRRTDPPIPAPSRPKKKPKSRSSRGSRTSKRASNVAAQEADEDENMGEDRAAGFEPNWECVCVTLAEYQEFLDSIRKSKDADERILRQQIEDHVLPLLEKAEEAQQRKRQKREKELLNMQLIAGAKRSSRLAAKEERERADKEAADAARKKQADLSEARKEQARQQQLEDDRQSRMMTREQRIKDREQKRILHEAELERLAAEQERIERGESRVSARNLKAELEKSQKNLAELSQDDEWIFDCSGCGVYGQNLDDGSHSVACEKCNVWQHSHCLGISKEDAEKDDFHLVCKDCKRKEEEANRPKLPPLKFRLSASASPSSVPSSGKKRKVEDDEVAPPSPVKQTHSALSGAQNGHHTQHAPPSRPALSSFPVQGNFYVPPSPERRPHPAAQPHLPSSSPPRAPFSPLRGMGAPLPVQSMGQPELSRMHHMQSMQPGPHLPPIGSFARPSSSHSGYGPPPAQTSMSPTHGYRNVGPIAGFPHAAAANESGSVPGTSSFDSYATPRPHSGYGGTPTMSNKYPSFSASATPNGNHSSPPHSSHGMGILEPSPKLMGRSSPDAPIPPPVKCMTPEQEERRQRENASIFQQGHPYSGNGQPTLMSSPSMNRIPSLGPAATSQYPEPVPSPQHGNNAPRQ</sequence>
<keyword evidence="2" id="KW-0863">Zinc-finger</keyword>
<dbReference type="EMBL" id="JAPQKR010000016">
    <property type="protein sequence ID" value="KAJ5190774.1"/>
    <property type="molecule type" value="Genomic_DNA"/>
</dbReference>
<feature type="compositionally biased region" description="Polar residues" evidence="4">
    <location>
        <begin position="527"/>
        <end position="541"/>
    </location>
</feature>
<dbReference type="OrthoDB" id="303107at2759"/>
<feature type="compositionally biased region" description="Basic and acidic residues" evidence="4">
    <location>
        <begin position="318"/>
        <end position="371"/>
    </location>
</feature>
<evidence type="ECO:0000256" key="1">
    <source>
        <dbReference type="ARBA" id="ARBA00022723"/>
    </source>
</evidence>
<name>A0A9W9J6R2_9EURO</name>
<dbReference type="InterPro" id="IPR011011">
    <property type="entry name" value="Znf_FYVE_PHD"/>
</dbReference>
<dbReference type="PANTHER" id="PTHR14296">
    <property type="entry name" value="REMODELING AND SPACING FACTOR 1"/>
    <property type="match status" value="1"/>
</dbReference>
<reference evidence="6" key="2">
    <citation type="journal article" date="2023" name="IMA Fungus">
        <title>Comparative genomic study of the Penicillium genus elucidates a diverse pangenome and 15 lateral gene transfer events.</title>
        <authorList>
            <person name="Petersen C."/>
            <person name="Sorensen T."/>
            <person name="Nielsen M.R."/>
            <person name="Sondergaard T.E."/>
            <person name="Sorensen J.L."/>
            <person name="Fitzpatrick D.A."/>
            <person name="Frisvad J.C."/>
            <person name="Nielsen K.L."/>
        </authorList>
    </citation>
    <scope>NUCLEOTIDE SEQUENCE</scope>
    <source>
        <strain evidence="6">IBT 15544</strain>
    </source>
</reference>
<dbReference type="PANTHER" id="PTHR14296:SF3">
    <property type="entry name" value="DIKAR, ISOFORM F"/>
    <property type="match status" value="1"/>
</dbReference>
<comment type="caution">
    <text evidence="6">The sequence shown here is derived from an EMBL/GenBank/DDBJ whole genome shotgun (WGS) entry which is preliminary data.</text>
</comment>
<feature type="compositionally biased region" description="Low complexity" evidence="4">
    <location>
        <begin position="499"/>
        <end position="510"/>
    </location>
</feature>
<feature type="compositionally biased region" description="Basic residues" evidence="4">
    <location>
        <begin position="199"/>
        <end position="216"/>
    </location>
</feature>
<evidence type="ECO:0000256" key="3">
    <source>
        <dbReference type="ARBA" id="ARBA00022833"/>
    </source>
</evidence>
<dbReference type="InterPro" id="IPR028938">
    <property type="entry name" value="Rsf1-like"/>
</dbReference>
<protein>
    <recommendedName>
        <fullName evidence="5">Zinc finger PHD-type domain-containing protein</fullName>
    </recommendedName>
</protein>
<feature type="compositionally biased region" description="Low complexity" evidence="4">
    <location>
        <begin position="714"/>
        <end position="727"/>
    </location>
</feature>
<dbReference type="InterPro" id="IPR013083">
    <property type="entry name" value="Znf_RING/FYVE/PHD"/>
</dbReference>
<keyword evidence="1" id="KW-0479">Metal-binding</keyword>
<dbReference type="PROSITE" id="PS01359">
    <property type="entry name" value="ZF_PHD_1"/>
    <property type="match status" value="1"/>
</dbReference>
<dbReference type="InterPro" id="IPR001965">
    <property type="entry name" value="Znf_PHD"/>
</dbReference>
<dbReference type="GO" id="GO:0006355">
    <property type="term" value="P:regulation of DNA-templated transcription"/>
    <property type="evidence" value="ECO:0007669"/>
    <property type="project" value="InterPro"/>
</dbReference>
<reference evidence="6" key="1">
    <citation type="submission" date="2022-12" db="EMBL/GenBank/DDBJ databases">
        <authorList>
            <person name="Petersen C."/>
        </authorList>
    </citation>
    <scope>NUCLEOTIDE SEQUENCE</scope>
    <source>
        <strain evidence="6">IBT 15544</strain>
    </source>
</reference>
<dbReference type="InterPro" id="IPR019786">
    <property type="entry name" value="Zinc_finger_PHD-type_CS"/>
</dbReference>
<feature type="domain" description="Zinc finger PHD-type" evidence="5">
    <location>
        <begin position="428"/>
        <end position="480"/>
    </location>
</feature>
<evidence type="ECO:0000256" key="4">
    <source>
        <dbReference type="SAM" id="MobiDB-lite"/>
    </source>
</evidence>
<organism evidence="6 7">
    <name type="scientific">Penicillium cinerascens</name>
    <dbReference type="NCBI Taxonomy" id="70096"/>
    <lineage>
        <taxon>Eukaryota</taxon>
        <taxon>Fungi</taxon>
        <taxon>Dikarya</taxon>
        <taxon>Ascomycota</taxon>
        <taxon>Pezizomycotina</taxon>
        <taxon>Eurotiomycetes</taxon>
        <taxon>Eurotiomycetidae</taxon>
        <taxon>Eurotiales</taxon>
        <taxon>Aspergillaceae</taxon>
        <taxon>Penicillium</taxon>
    </lineage>
</organism>
<dbReference type="GO" id="GO:0008270">
    <property type="term" value="F:zinc ion binding"/>
    <property type="evidence" value="ECO:0007669"/>
    <property type="project" value="UniProtKB-KW"/>
</dbReference>
<evidence type="ECO:0000313" key="6">
    <source>
        <dbReference type="EMBL" id="KAJ5190774.1"/>
    </source>
</evidence>
<gene>
    <name evidence="6" type="ORF">N7498_009759</name>
</gene>
<feature type="compositionally biased region" description="Polar residues" evidence="4">
    <location>
        <begin position="673"/>
        <end position="685"/>
    </location>
</feature>
<keyword evidence="7" id="KW-1185">Reference proteome</keyword>
<evidence type="ECO:0000313" key="7">
    <source>
        <dbReference type="Proteomes" id="UP001150904"/>
    </source>
</evidence>
<feature type="compositionally biased region" description="Polar residues" evidence="4">
    <location>
        <begin position="778"/>
        <end position="792"/>
    </location>
</feature>
<dbReference type="GO" id="GO:0031213">
    <property type="term" value="C:RSF complex"/>
    <property type="evidence" value="ECO:0007669"/>
    <property type="project" value="InterPro"/>
</dbReference>
<evidence type="ECO:0000259" key="5">
    <source>
        <dbReference type="SMART" id="SM00249"/>
    </source>
</evidence>
<dbReference type="Proteomes" id="UP001150904">
    <property type="component" value="Unassembled WGS sequence"/>
</dbReference>
<feature type="region of interest" description="Disordered" evidence="4">
    <location>
        <begin position="313"/>
        <end position="371"/>
    </location>
</feature>
<dbReference type="AlphaFoldDB" id="A0A9W9J6R2"/>
<dbReference type="Gene3D" id="3.30.40.10">
    <property type="entry name" value="Zinc/RING finger domain, C3HC4 (zinc finger)"/>
    <property type="match status" value="1"/>
</dbReference>
<keyword evidence="3" id="KW-0862">Zinc</keyword>
<feature type="region of interest" description="Disordered" evidence="4">
    <location>
        <begin position="486"/>
        <end position="820"/>
    </location>
</feature>
<dbReference type="GeneID" id="83184116"/>
<proteinExistence type="predicted"/>
<evidence type="ECO:0000256" key="2">
    <source>
        <dbReference type="ARBA" id="ARBA00022771"/>
    </source>
</evidence>
<dbReference type="SUPFAM" id="SSF57903">
    <property type="entry name" value="FYVE/PHD zinc finger"/>
    <property type="match status" value="1"/>
</dbReference>